<keyword evidence="2" id="KW-0732">Signal</keyword>
<dbReference type="EMBL" id="RZNB01000002">
    <property type="protein sequence ID" value="RWZ51601.1"/>
    <property type="molecule type" value="Genomic_DNA"/>
</dbReference>
<reference evidence="4 5" key="1">
    <citation type="submission" date="2018-12" db="EMBL/GenBank/DDBJ databases">
        <authorList>
            <person name="Li F."/>
        </authorList>
    </citation>
    <scope>NUCLEOTIDE SEQUENCE [LARGE SCALE GENOMIC DNA]</scope>
    <source>
        <strain evidence="4 5">11W25H-1</strain>
    </source>
</reference>
<evidence type="ECO:0000313" key="5">
    <source>
        <dbReference type="Proteomes" id="UP000288547"/>
    </source>
</evidence>
<evidence type="ECO:0000256" key="1">
    <source>
        <dbReference type="SAM" id="MobiDB-lite"/>
    </source>
</evidence>
<feature type="compositionally biased region" description="Pro residues" evidence="1">
    <location>
        <begin position="186"/>
        <end position="198"/>
    </location>
</feature>
<feature type="chain" id="PRO_5018734026" evidence="2">
    <location>
        <begin position="29"/>
        <end position="334"/>
    </location>
</feature>
<keyword evidence="5" id="KW-1185">Reference proteome</keyword>
<dbReference type="PANTHER" id="PTHR33734">
    <property type="entry name" value="LYSM DOMAIN-CONTAINING GPI-ANCHORED PROTEIN 2"/>
    <property type="match status" value="1"/>
</dbReference>
<comment type="caution">
    <text evidence="4">The sequence shown here is derived from an EMBL/GenBank/DDBJ whole genome shotgun (WGS) entry which is preliminary data.</text>
</comment>
<protein>
    <submittedName>
        <fullName evidence="4">LysM domain-containing protein</fullName>
    </submittedName>
</protein>
<evidence type="ECO:0000313" key="4">
    <source>
        <dbReference type="EMBL" id="RWZ51601.1"/>
    </source>
</evidence>
<feature type="region of interest" description="Disordered" evidence="1">
    <location>
        <begin position="27"/>
        <end position="52"/>
    </location>
</feature>
<feature type="signal peptide" evidence="2">
    <location>
        <begin position="1"/>
        <end position="28"/>
    </location>
</feature>
<evidence type="ECO:0000259" key="3">
    <source>
        <dbReference type="PROSITE" id="PS51782"/>
    </source>
</evidence>
<dbReference type="SMART" id="SM00257">
    <property type="entry name" value="LysM"/>
    <property type="match status" value="2"/>
</dbReference>
<dbReference type="AlphaFoldDB" id="A0A3S3ZQX3"/>
<dbReference type="SUPFAM" id="SSF54106">
    <property type="entry name" value="LysM domain"/>
    <property type="match status" value="2"/>
</dbReference>
<feature type="region of interest" description="Disordered" evidence="1">
    <location>
        <begin position="185"/>
        <end position="207"/>
    </location>
</feature>
<dbReference type="OrthoDB" id="5171895at2"/>
<proteinExistence type="predicted"/>
<organism evidence="4 5">
    <name type="scientific">Labedella phragmitis</name>
    <dbReference type="NCBI Taxonomy" id="2498849"/>
    <lineage>
        <taxon>Bacteria</taxon>
        <taxon>Bacillati</taxon>
        <taxon>Actinomycetota</taxon>
        <taxon>Actinomycetes</taxon>
        <taxon>Micrococcales</taxon>
        <taxon>Microbacteriaceae</taxon>
        <taxon>Labedella</taxon>
    </lineage>
</organism>
<name>A0A3S3ZQX3_9MICO</name>
<dbReference type="CDD" id="cd00118">
    <property type="entry name" value="LysM"/>
    <property type="match status" value="2"/>
</dbReference>
<feature type="domain" description="LysM" evidence="3">
    <location>
        <begin position="134"/>
        <end position="178"/>
    </location>
</feature>
<evidence type="ECO:0000256" key="2">
    <source>
        <dbReference type="SAM" id="SignalP"/>
    </source>
</evidence>
<gene>
    <name evidence="4" type="ORF">ELQ90_05710</name>
</gene>
<dbReference type="Pfam" id="PF01476">
    <property type="entry name" value="LysM"/>
    <property type="match status" value="2"/>
</dbReference>
<dbReference type="InterPro" id="IPR018392">
    <property type="entry name" value="LysM"/>
</dbReference>
<dbReference type="PROSITE" id="PS51782">
    <property type="entry name" value="LYSM"/>
    <property type="match status" value="2"/>
</dbReference>
<dbReference type="InterPro" id="IPR036779">
    <property type="entry name" value="LysM_dom_sf"/>
</dbReference>
<accession>A0A3S3ZQX3</accession>
<dbReference type="GO" id="GO:0008932">
    <property type="term" value="F:lytic endotransglycosylase activity"/>
    <property type="evidence" value="ECO:0007669"/>
    <property type="project" value="TreeGrafter"/>
</dbReference>
<dbReference type="Gene3D" id="3.10.350.10">
    <property type="entry name" value="LysM domain"/>
    <property type="match status" value="2"/>
</dbReference>
<dbReference type="Proteomes" id="UP000288547">
    <property type="component" value="Unassembled WGS sequence"/>
</dbReference>
<feature type="domain" description="LysM" evidence="3">
    <location>
        <begin position="67"/>
        <end position="111"/>
    </location>
</feature>
<sequence>MPVIRRTTMGIPLAVVAALTAALQPTSAATADVRTSPEPLGGHRSRPAPPTVAPTTTIVPTAVSAPATYTVVSGDTVSAIAGRFGLEVAAVLTANGLQWSSVIYPGQSLVLGGAAESSPAPAPAPAPTEKPAERAYEVVAGDTLIGIAKKHGTTVSSILETNGLTRSSIIYPGQTIAIPGEAAAPVPAPAPEPVPSPAPTAETTPLTSEMRSNAAVIVAVGRSLGVDEQGLVVALAAAMQESGLRNLDHGHADSLGIFQQRPSQGWGSPEQIQDATYSSTAFFVGVRGKTLGLLDVSGWRDMSVTEAAQAVQISAYPDAYAKWEQSARSWLAEL</sequence>
<dbReference type="PANTHER" id="PTHR33734:SF22">
    <property type="entry name" value="MEMBRANE-BOUND LYTIC MUREIN TRANSGLYCOSYLASE D"/>
    <property type="match status" value="1"/>
</dbReference>